<protein>
    <recommendedName>
        <fullName evidence="6">Reductase</fullName>
    </recommendedName>
</protein>
<proteinExistence type="inferred from homology"/>
<evidence type="ECO:0000256" key="1">
    <source>
        <dbReference type="ARBA" id="ARBA00006484"/>
    </source>
</evidence>
<sequence>MASPPMKSFVSFTETWHNRPYPAILPTRPEISAAGKSVVITGGGTGIGKAAAIAFAQAGAKSVSIIGRRVDRLQTAGAAITEANPSTHVVLQTGDVTNRTSIEAALGAIVAKIGGKIDIFLNNAGMLPKEAAVIDYPESEVRRSFEINLMGSFNALQVFTPLAAPGAKLLNIGSAISHWSPLPEVPGVWSYAATKAAALKMIEYYASENPNIHLPAHFLVWIASDEAAFLRNKFVWANWDVEELKARAEEIQTSSLLRVSLNGVDM</sequence>
<dbReference type="InterPro" id="IPR002347">
    <property type="entry name" value="SDR_fam"/>
</dbReference>
<comment type="similarity">
    <text evidence="1 3">Belongs to the short-chain dehydrogenases/reductases (SDR) family.</text>
</comment>
<evidence type="ECO:0008006" key="6">
    <source>
        <dbReference type="Google" id="ProtNLM"/>
    </source>
</evidence>
<dbReference type="GO" id="GO:0016491">
    <property type="term" value="F:oxidoreductase activity"/>
    <property type="evidence" value="ECO:0007669"/>
    <property type="project" value="UniProtKB-KW"/>
</dbReference>
<dbReference type="InterPro" id="IPR036291">
    <property type="entry name" value="NAD(P)-bd_dom_sf"/>
</dbReference>
<organism evidence="4 5">
    <name type="scientific">Dactylonectria estremocensis</name>
    <dbReference type="NCBI Taxonomy" id="1079267"/>
    <lineage>
        <taxon>Eukaryota</taxon>
        <taxon>Fungi</taxon>
        <taxon>Dikarya</taxon>
        <taxon>Ascomycota</taxon>
        <taxon>Pezizomycotina</taxon>
        <taxon>Sordariomycetes</taxon>
        <taxon>Hypocreomycetidae</taxon>
        <taxon>Hypocreales</taxon>
        <taxon>Nectriaceae</taxon>
        <taxon>Dactylonectria</taxon>
    </lineage>
</organism>
<evidence type="ECO:0000256" key="3">
    <source>
        <dbReference type="RuleBase" id="RU000363"/>
    </source>
</evidence>
<comment type="caution">
    <text evidence="4">The sequence shown here is derived from an EMBL/GenBank/DDBJ whole genome shotgun (WGS) entry which is preliminary data.</text>
</comment>
<gene>
    <name evidence="4" type="ORF">B0J13DRAFT_447539</name>
</gene>
<dbReference type="EMBL" id="JAGMUU010000014">
    <property type="protein sequence ID" value="KAH7139867.1"/>
    <property type="molecule type" value="Genomic_DNA"/>
</dbReference>
<dbReference type="Pfam" id="PF00106">
    <property type="entry name" value="adh_short"/>
    <property type="match status" value="1"/>
</dbReference>
<reference evidence="4" key="1">
    <citation type="journal article" date="2021" name="Nat. Commun.">
        <title>Genetic determinants of endophytism in the Arabidopsis root mycobiome.</title>
        <authorList>
            <person name="Mesny F."/>
            <person name="Miyauchi S."/>
            <person name="Thiergart T."/>
            <person name="Pickel B."/>
            <person name="Atanasova L."/>
            <person name="Karlsson M."/>
            <person name="Huettel B."/>
            <person name="Barry K.W."/>
            <person name="Haridas S."/>
            <person name="Chen C."/>
            <person name="Bauer D."/>
            <person name="Andreopoulos W."/>
            <person name="Pangilinan J."/>
            <person name="LaButti K."/>
            <person name="Riley R."/>
            <person name="Lipzen A."/>
            <person name="Clum A."/>
            <person name="Drula E."/>
            <person name="Henrissat B."/>
            <person name="Kohler A."/>
            <person name="Grigoriev I.V."/>
            <person name="Martin F.M."/>
            <person name="Hacquard S."/>
        </authorList>
    </citation>
    <scope>NUCLEOTIDE SEQUENCE</scope>
    <source>
        <strain evidence="4">MPI-CAGE-AT-0021</strain>
    </source>
</reference>
<dbReference type="Proteomes" id="UP000717696">
    <property type="component" value="Unassembled WGS sequence"/>
</dbReference>
<dbReference type="PRINTS" id="PR00080">
    <property type="entry name" value="SDRFAMILY"/>
</dbReference>
<evidence type="ECO:0000256" key="2">
    <source>
        <dbReference type="ARBA" id="ARBA00023002"/>
    </source>
</evidence>
<name>A0A9P9ELW8_9HYPO</name>
<dbReference type="Gene3D" id="3.40.50.720">
    <property type="entry name" value="NAD(P)-binding Rossmann-like Domain"/>
    <property type="match status" value="1"/>
</dbReference>
<keyword evidence="5" id="KW-1185">Reference proteome</keyword>
<accession>A0A9P9ELW8</accession>
<evidence type="ECO:0000313" key="5">
    <source>
        <dbReference type="Proteomes" id="UP000717696"/>
    </source>
</evidence>
<keyword evidence="2" id="KW-0560">Oxidoreductase</keyword>
<dbReference type="OrthoDB" id="1933717at2759"/>
<dbReference type="AlphaFoldDB" id="A0A9P9ELW8"/>
<dbReference type="PRINTS" id="PR00081">
    <property type="entry name" value="GDHRDH"/>
</dbReference>
<dbReference type="SUPFAM" id="SSF51735">
    <property type="entry name" value="NAD(P)-binding Rossmann-fold domains"/>
    <property type="match status" value="1"/>
</dbReference>
<evidence type="ECO:0000313" key="4">
    <source>
        <dbReference type="EMBL" id="KAH7139867.1"/>
    </source>
</evidence>
<dbReference type="PANTHER" id="PTHR43669">
    <property type="entry name" value="5-KETO-D-GLUCONATE 5-REDUCTASE"/>
    <property type="match status" value="1"/>
</dbReference>
<dbReference type="PANTHER" id="PTHR43669:SF3">
    <property type="entry name" value="ALCOHOL DEHYDROGENASE, PUTATIVE (AFU_ORTHOLOGUE AFUA_3G03445)-RELATED"/>
    <property type="match status" value="1"/>
</dbReference>